<dbReference type="PANTHER" id="PTHR10509:SF85">
    <property type="entry name" value="O-METHYLTRANSFERASE RV1220C-RELATED"/>
    <property type="match status" value="1"/>
</dbReference>
<dbReference type="Gene3D" id="3.40.50.150">
    <property type="entry name" value="Vaccinia Virus protein VP39"/>
    <property type="match status" value="1"/>
</dbReference>
<sequence length="227" mass="24321">MFHASPDSYGIELRVKLGFVTAELRAYIENTSSSSVHLTAAREAAAEFGLMVPDVMTGQLLTTLAASCQAQGAIAVTPAANVVGLYLLAGLSDSGILTCIDPEPEHQKLSKETFRSAGYSSSRIRFLPSRPLDVMSRLAAESYQLIFGEVSPIDMRAFVNAALPLLTPGGSVVLADTLFDGTLSDTSRKDRETIAARETDEYIRSLDDVHVTRLPLGAGLTIVTKEN</sequence>
<keyword evidence="5" id="KW-1185">Reference proteome</keyword>
<dbReference type="InterPro" id="IPR029063">
    <property type="entry name" value="SAM-dependent_MTases_sf"/>
</dbReference>
<evidence type="ECO:0000256" key="1">
    <source>
        <dbReference type="ARBA" id="ARBA00022603"/>
    </source>
</evidence>
<dbReference type="EMBL" id="CP011542">
    <property type="protein sequence ID" value="AKK05556.1"/>
    <property type="molecule type" value="Genomic_DNA"/>
</dbReference>
<reference evidence="5" key="2">
    <citation type="submission" date="2015-05" db="EMBL/GenBank/DDBJ databases">
        <title>Complete genome sequence of Corynebacterium mustelae DSM 45274, isolated from various tissues of a male ferret with lethal sepsis.</title>
        <authorList>
            <person name="Ruckert C."/>
            <person name="Albersmeier A."/>
            <person name="Winkler A."/>
            <person name="Tauch A."/>
        </authorList>
    </citation>
    <scope>NUCLEOTIDE SEQUENCE [LARGE SCALE GENOMIC DNA]</scope>
    <source>
        <strain evidence="5">DSM 45274</strain>
    </source>
</reference>
<dbReference type="PROSITE" id="PS51682">
    <property type="entry name" value="SAM_OMT_I"/>
    <property type="match status" value="1"/>
</dbReference>
<evidence type="ECO:0000256" key="2">
    <source>
        <dbReference type="ARBA" id="ARBA00022679"/>
    </source>
</evidence>
<organism evidence="4 5">
    <name type="scientific">Corynebacterium mustelae</name>
    <dbReference type="NCBI Taxonomy" id="571915"/>
    <lineage>
        <taxon>Bacteria</taxon>
        <taxon>Bacillati</taxon>
        <taxon>Actinomycetota</taxon>
        <taxon>Actinomycetes</taxon>
        <taxon>Mycobacteriales</taxon>
        <taxon>Corynebacteriaceae</taxon>
        <taxon>Corynebacterium</taxon>
    </lineage>
</organism>
<dbReference type="STRING" id="571915.CMUST_06100"/>
<protein>
    <submittedName>
        <fullName evidence="4">Putative O-methyltransferase</fullName>
    </submittedName>
</protein>
<dbReference type="GO" id="GO:0032259">
    <property type="term" value="P:methylation"/>
    <property type="evidence" value="ECO:0007669"/>
    <property type="project" value="UniProtKB-KW"/>
</dbReference>
<dbReference type="KEGG" id="cmv:CMUST_06100"/>
<dbReference type="PATRIC" id="fig|571915.4.peg.1298"/>
<dbReference type="GO" id="GO:0008757">
    <property type="term" value="F:S-adenosylmethionine-dependent methyltransferase activity"/>
    <property type="evidence" value="ECO:0007669"/>
    <property type="project" value="TreeGrafter"/>
</dbReference>
<evidence type="ECO:0000256" key="3">
    <source>
        <dbReference type="ARBA" id="ARBA00022691"/>
    </source>
</evidence>
<keyword evidence="3" id="KW-0949">S-adenosyl-L-methionine</keyword>
<evidence type="ECO:0000313" key="5">
    <source>
        <dbReference type="Proteomes" id="UP000035199"/>
    </source>
</evidence>
<dbReference type="RefSeq" id="WP_083987431.1">
    <property type="nucleotide sequence ID" value="NZ_CP011542.1"/>
</dbReference>
<dbReference type="Pfam" id="PF01596">
    <property type="entry name" value="Methyltransf_3"/>
    <property type="match status" value="1"/>
</dbReference>
<gene>
    <name evidence="4" type="ORF">CMUST_06100</name>
</gene>
<dbReference type="GO" id="GO:0008171">
    <property type="term" value="F:O-methyltransferase activity"/>
    <property type="evidence" value="ECO:0007669"/>
    <property type="project" value="InterPro"/>
</dbReference>
<dbReference type="InterPro" id="IPR002935">
    <property type="entry name" value="SAM_O-MeTrfase"/>
</dbReference>
<proteinExistence type="predicted"/>
<reference evidence="4 5" key="1">
    <citation type="journal article" date="2015" name="Genome Announc.">
        <title>Complete Genome Sequence of the Type Strain Corynebacterium mustelae DSM 45274, Isolated from Various Tissues of a Male Ferret with Lethal Sepsis.</title>
        <authorList>
            <person name="Ruckert C."/>
            <person name="Eimer J."/>
            <person name="Winkler A."/>
            <person name="Tauch A."/>
        </authorList>
    </citation>
    <scope>NUCLEOTIDE SEQUENCE [LARGE SCALE GENOMIC DNA]</scope>
    <source>
        <strain evidence="4 5">DSM 45274</strain>
    </source>
</reference>
<dbReference type="Proteomes" id="UP000035199">
    <property type="component" value="Chromosome"/>
</dbReference>
<dbReference type="SUPFAM" id="SSF53335">
    <property type="entry name" value="S-adenosyl-L-methionine-dependent methyltransferases"/>
    <property type="match status" value="1"/>
</dbReference>
<name>A0A0G3GWK3_9CORY</name>
<keyword evidence="1 4" id="KW-0489">Methyltransferase</keyword>
<dbReference type="OrthoDB" id="4774874at2"/>
<evidence type="ECO:0000313" key="4">
    <source>
        <dbReference type="EMBL" id="AKK05556.1"/>
    </source>
</evidence>
<dbReference type="AlphaFoldDB" id="A0A0G3GWK3"/>
<keyword evidence="2 4" id="KW-0808">Transferase</keyword>
<accession>A0A0G3GWK3</accession>
<dbReference type="PANTHER" id="PTHR10509">
    <property type="entry name" value="O-METHYLTRANSFERASE-RELATED"/>
    <property type="match status" value="1"/>
</dbReference>
<dbReference type="InterPro" id="IPR050362">
    <property type="entry name" value="Cation-dep_OMT"/>
</dbReference>